<keyword evidence="3 7" id="KW-0808">Transferase</keyword>
<dbReference type="Gene3D" id="3.30.230.70">
    <property type="entry name" value="GHMP Kinase, N-terminal domain"/>
    <property type="match status" value="2"/>
</dbReference>
<dbReference type="Pfam" id="PF00013">
    <property type="entry name" value="KH_1"/>
    <property type="match status" value="1"/>
</dbReference>
<dbReference type="SUPFAM" id="SSF54791">
    <property type="entry name" value="Eukaryotic type KH-domain (KH-domain type I)"/>
    <property type="match status" value="1"/>
</dbReference>
<dbReference type="Proteomes" id="UP001297600">
    <property type="component" value="Unassembled WGS sequence"/>
</dbReference>
<dbReference type="NCBIfam" id="TIGR03591">
    <property type="entry name" value="polynuc_phos"/>
    <property type="match status" value="1"/>
</dbReference>
<evidence type="ECO:0000259" key="8">
    <source>
        <dbReference type="PROSITE" id="PS50126"/>
    </source>
</evidence>
<dbReference type="PANTHER" id="PTHR11252:SF0">
    <property type="entry name" value="POLYRIBONUCLEOTIDE NUCLEOTIDYLTRANSFERASE 1, MITOCHONDRIAL"/>
    <property type="match status" value="1"/>
</dbReference>
<gene>
    <name evidence="7 9" type="primary">pnp</name>
    <name evidence="9" type="ORF">MAF45_03705</name>
</gene>
<dbReference type="Pfam" id="PF01138">
    <property type="entry name" value="RNase_PH"/>
    <property type="match status" value="2"/>
</dbReference>
<dbReference type="PROSITE" id="PS50126">
    <property type="entry name" value="S1"/>
    <property type="match status" value="1"/>
</dbReference>
<dbReference type="CDD" id="cd02393">
    <property type="entry name" value="KH-I_PNPase"/>
    <property type="match status" value="1"/>
</dbReference>
<feature type="binding site" evidence="7">
    <location>
        <position position="500"/>
    </location>
    <ligand>
        <name>Mg(2+)</name>
        <dbReference type="ChEBI" id="CHEBI:18420"/>
    </ligand>
</feature>
<dbReference type="Gene3D" id="3.30.1370.10">
    <property type="entry name" value="K Homology domain, type 1"/>
    <property type="match status" value="1"/>
</dbReference>
<dbReference type="RefSeq" id="WP_237978202.1">
    <property type="nucleotide sequence ID" value="NZ_JAKNCT010000003.1"/>
</dbReference>
<accession>A0ABS9MPK2</accession>
<name>A0ABS9MPK2_9BURK</name>
<dbReference type="CDD" id="cd04472">
    <property type="entry name" value="S1_PNPase"/>
    <property type="match status" value="1"/>
</dbReference>
<dbReference type="Pfam" id="PF03725">
    <property type="entry name" value="RNase_PH_C"/>
    <property type="match status" value="2"/>
</dbReference>
<dbReference type="PIRSF" id="PIRSF005499">
    <property type="entry name" value="PNPase"/>
    <property type="match status" value="1"/>
</dbReference>
<dbReference type="InterPro" id="IPR001247">
    <property type="entry name" value="ExoRNase_PH_dom1"/>
</dbReference>
<dbReference type="InterPro" id="IPR020568">
    <property type="entry name" value="Ribosomal_Su5_D2-typ_SF"/>
</dbReference>
<evidence type="ECO:0000256" key="2">
    <source>
        <dbReference type="ARBA" id="ARBA00022490"/>
    </source>
</evidence>
<dbReference type="SUPFAM" id="SSF55666">
    <property type="entry name" value="Ribonuclease PH domain 2-like"/>
    <property type="match status" value="2"/>
</dbReference>
<dbReference type="EC" id="2.7.7.8" evidence="7"/>
<keyword evidence="2 7" id="KW-0963">Cytoplasm</keyword>
<dbReference type="CDD" id="cd11364">
    <property type="entry name" value="RNase_PH_PNPase_2"/>
    <property type="match status" value="1"/>
</dbReference>
<dbReference type="InterPro" id="IPR036345">
    <property type="entry name" value="ExoRNase_PH_dom2_sf"/>
</dbReference>
<dbReference type="SUPFAM" id="SSF54211">
    <property type="entry name" value="Ribosomal protein S5 domain 2-like"/>
    <property type="match status" value="2"/>
</dbReference>
<feature type="domain" description="S1 motif" evidence="8">
    <location>
        <begin position="630"/>
        <end position="698"/>
    </location>
</feature>
<evidence type="ECO:0000256" key="6">
    <source>
        <dbReference type="ARBA" id="ARBA00022884"/>
    </source>
</evidence>
<dbReference type="InterPro" id="IPR015848">
    <property type="entry name" value="PNPase_PH_RNA-bd_bac/org-type"/>
</dbReference>
<dbReference type="InterPro" id="IPR036612">
    <property type="entry name" value="KH_dom_type_1_sf"/>
</dbReference>
<comment type="caution">
    <text evidence="9">The sequence shown here is derived from an EMBL/GenBank/DDBJ whole genome shotgun (WGS) entry which is preliminary data.</text>
</comment>
<dbReference type="InterPro" id="IPR004087">
    <property type="entry name" value="KH_dom"/>
</dbReference>
<reference evidence="9 10" key="1">
    <citation type="submission" date="2022-02" db="EMBL/GenBank/DDBJ databases">
        <title>Mesosutterella porci, a novel member of the family Sutterellaceae from pig feces.</title>
        <authorList>
            <person name="Wylensek D."/>
            <person name="Clavel T."/>
        </authorList>
    </citation>
    <scope>NUCLEOTIDE SEQUENCE [LARGE SCALE GENOMIC DNA]</scope>
    <source>
        <strain evidence="10">oilRF-744-wt-GAM-9</strain>
    </source>
</reference>
<dbReference type="SMART" id="SM00322">
    <property type="entry name" value="KH"/>
    <property type="match status" value="1"/>
</dbReference>
<dbReference type="PANTHER" id="PTHR11252">
    <property type="entry name" value="POLYRIBONUCLEOTIDE NUCLEOTIDYLTRANSFERASE"/>
    <property type="match status" value="1"/>
</dbReference>
<comment type="function">
    <text evidence="7">Involved in mRNA degradation. Catalyzes the phosphorolysis of single-stranded polyribonucleotides processively in the 3'- to 5'-direction.</text>
</comment>
<evidence type="ECO:0000256" key="5">
    <source>
        <dbReference type="ARBA" id="ARBA00022842"/>
    </source>
</evidence>
<comment type="similarity">
    <text evidence="1 7">Belongs to the polyribonucleotide nucleotidyltransferase family.</text>
</comment>
<dbReference type="GO" id="GO:0004654">
    <property type="term" value="F:polyribonucleotide nucleotidyltransferase activity"/>
    <property type="evidence" value="ECO:0007669"/>
    <property type="project" value="UniProtKB-EC"/>
</dbReference>
<proteinExistence type="inferred from homology"/>
<feature type="binding site" evidence="7">
    <location>
        <position position="494"/>
    </location>
    <ligand>
        <name>Mg(2+)</name>
        <dbReference type="ChEBI" id="CHEBI:18420"/>
    </ligand>
</feature>
<dbReference type="InterPro" id="IPR003029">
    <property type="entry name" value="S1_domain"/>
</dbReference>
<comment type="cofactor">
    <cofactor evidence="7">
        <name>Mg(2+)</name>
        <dbReference type="ChEBI" id="CHEBI:18420"/>
    </cofactor>
</comment>
<protein>
    <recommendedName>
        <fullName evidence="7">Polyribonucleotide nucleotidyltransferase</fullName>
        <ecNumber evidence="7">2.7.7.8</ecNumber>
    </recommendedName>
    <alternativeName>
        <fullName evidence="7">Polynucleotide phosphorylase</fullName>
        <shortName evidence="7">PNPase</shortName>
    </alternativeName>
</protein>
<organism evidence="9 10">
    <name type="scientific">Mesosutterella porci</name>
    <dbReference type="NCBI Taxonomy" id="2915351"/>
    <lineage>
        <taxon>Bacteria</taxon>
        <taxon>Pseudomonadati</taxon>
        <taxon>Pseudomonadota</taxon>
        <taxon>Betaproteobacteria</taxon>
        <taxon>Burkholderiales</taxon>
        <taxon>Sutterellaceae</taxon>
        <taxon>Mesosutterella</taxon>
    </lineage>
</organism>
<dbReference type="Gene3D" id="2.40.50.140">
    <property type="entry name" value="Nucleic acid-binding proteins"/>
    <property type="match status" value="1"/>
</dbReference>
<evidence type="ECO:0000256" key="7">
    <source>
        <dbReference type="HAMAP-Rule" id="MF_01595"/>
    </source>
</evidence>
<dbReference type="CDD" id="cd11363">
    <property type="entry name" value="RNase_PH_PNPase_1"/>
    <property type="match status" value="1"/>
</dbReference>
<dbReference type="NCBIfam" id="NF008805">
    <property type="entry name" value="PRK11824.1"/>
    <property type="match status" value="1"/>
</dbReference>
<dbReference type="InterPro" id="IPR015847">
    <property type="entry name" value="ExoRNase_PH_dom2"/>
</dbReference>
<keyword evidence="5 7" id="KW-0460">Magnesium</keyword>
<dbReference type="PROSITE" id="PS50084">
    <property type="entry name" value="KH_TYPE_1"/>
    <property type="match status" value="1"/>
</dbReference>
<keyword evidence="6 7" id="KW-0694">RNA-binding</keyword>
<dbReference type="InterPro" id="IPR012340">
    <property type="entry name" value="NA-bd_OB-fold"/>
</dbReference>
<dbReference type="SMART" id="SM00316">
    <property type="entry name" value="S1"/>
    <property type="match status" value="1"/>
</dbReference>
<evidence type="ECO:0000256" key="3">
    <source>
        <dbReference type="ARBA" id="ARBA00022679"/>
    </source>
</evidence>
<sequence>MTMFNKVSKSFRFGDNDVTITTGEIARQASGAAVVQMGDTVVLATVVAKKEAKEGQDFFPLTVDYVEKAYAAGRFPGGFFKREGRPSEHETLTSRLIDRPIRPLFPDGFYNEVQVICTVVSADPEVDPDIPAMLGASAALSISGIPFKGPIAGCRVAYINGEYVCNPHVSQMPSSKLDLVVAGTERAVLMVESQADRLPEDVMLGAVSFGHQQMQVAINAINELVEEAGKPAWDWQPPAKNEALIARIRELAFDGLKAAYDIRQKQPRSEKIREVYELVHETLKKDCEAKGVEPDFDQNEVDGILFDMEAHLVRDRILRGEPRIDGRDTRTVRPIEIRMGVLPRTHGSALFTRGETQSLALTTLGTKQDEQIVDGLTAESRDRFIFHYNMPPFATGETGRIGSPKRREIGHGRLAKRALTAVLPDYDDFQYTIRVVSEICESNGSSSQASVCGGCLSMIDAGVPLKGLVAGVAMGLIKEGNKFAILTDILGDEDHLGDMDFKVAGTEDGVTALQMDIKIDGITEDIMKLALAQAHEGRMHILGLMKQAVGDQKRELSSYAPRMLVIKINPEKIRDVIGKGGATIRGLVEETGCKIDVEEDGTVTIASADTEKAQEAKRRIEEITAEVAVGQIYEGTVTRILDFGAIVQLLPGKDGLLHISQIANVHVDKVSDYLKEGQKVRVKVIEADEKGRVRLSIKALINDEKRAAAEGSPDIQQA</sequence>
<comment type="catalytic activity">
    <reaction evidence="7">
        <text>RNA(n+1) + phosphate = RNA(n) + a ribonucleoside 5'-diphosphate</text>
        <dbReference type="Rhea" id="RHEA:22096"/>
        <dbReference type="Rhea" id="RHEA-COMP:14527"/>
        <dbReference type="Rhea" id="RHEA-COMP:17342"/>
        <dbReference type="ChEBI" id="CHEBI:43474"/>
        <dbReference type="ChEBI" id="CHEBI:57930"/>
        <dbReference type="ChEBI" id="CHEBI:140395"/>
        <dbReference type="EC" id="2.7.7.8"/>
    </reaction>
</comment>
<keyword evidence="10" id="KW-1185">Reference proteome</keyword>
<evidence type="ECO:0000313" key="9">
    <source>
        <dbReference type="EMBL" id="MCG5030549.1"/>
    </source>
</evidence>
<dbReference type="InterPro" id="IPR004088">
    <property type="entry name" value="KH_dom_type_1"/>
</dbReference>
<dbReference type="Pfam" id="PF03726">
    <property type="entry name" value="PNPase"/>
    <property type="match status" value="1"/>
</dbReference>
<dbReference type="HAMAP" id="MF_01595">
    <property type="entry name" value="PNPase"/>
    <property type="match status" value="1"/>
</dbReference>
<keyword evidence="7" id="KW-0479">Metal-binding</keyword>
<dbReference type="EMBL" id="JAKNCT010000003">
    <property type="protein sequence ID" value="MCG5030549.1"/>
    <property type="molecule type" value="Genomic_DNA"/>
</dbReference>
<comment type="subcellular location">
    <subcellularLocation>
        <location evidence="7">Cytoplasm</location>
    </subcellularLocation>
</comment>
<evidence type="ECO:0000256" key="1">
    <source>
        <dbReference type="ARBA" id="ARBA00007404"/>
    </source>
</evidence>
<keyword evidence="4 7" id="KW-0548">Nucleotidyltransferase</keyword>
<dbReference type="InterPro" id="IPR027408">
    <property type="entry name" value="PNPase/RNase_PH_dom_sf"/>
</dbReference>
<dbReference type="Pfam" id="PF00575">
    <property type="entry name" value="S1"/>
    <property type="match status" value="1"/>
</dbReference>
<dbReference type="SUPFAM" id="SSF50249">
    <property type="entry name" value="Nucleic acid-binding proteins"/>
    <property type="match status" value="1"/>
</dbReference>
<evidence type="ECO:0000313" key="10">
    <source>
        <dbReference type="Proteomes" id="UP001297600"/>
    </source>
</evidence>
<evidence type="ECO:0000256" key="4">
    <source>
        <dbReference type="ARBA" id="ARBA00022695"/>
    </source>
</evidence>
<dbReference type="InterPro" id="IPR012162">
    <property type="entry name" value="PNPase"/>
</dbReference>